<dbReference type="EMBL" id="JACHIP010000003">
    <property type="protein sequence ID" value="MBB5057683.1"/>
    <property type="molecule type" value="Genomic_DNA"/>
</dbReference>
<reference evidence="4 5" key="1">
    <citation type="submission" date="2020-08" db="EMBL/GenBank/DDBJ databases">
        <title>Genomic Encyclopedia of Type Strains, Phase IV (KMG-V): Genome sequencing to study the core and pangenomes of soil and plant-associated prokaryotes.</title>
        <authorList>
            <person name="Whitman W."/>
        </authorList>
    </citation>
    <scope>NUCLEOTIDE SEQUENCE [LARGE SCALE GENOMIC DNA]</scope>
    <source>
        <strain evidence="4 5">M8UP14</strain>
    </source>
</reference>
<dbReference type="InterPro" id="IPR006094">
    <property type="entry name" value="Oxid_FAD_bind_N"/>
</dbReference>
<dbReference type="SUPFAM" id="SSF56176">
    <property type="entry name" value="FAD-binding/transporter-associated domain-like"/>
    <property type="match status" value="1"/>
</dbReference>
<evidence type="ECO:0000256" key="2">
    <source>
        <dbReference type="ARBA" id="ARBA00022827"/>
    </source>
</evidence>
<dbReference type="PANTHER" id="PTHR11748:SF119">
    <property type="entry name" value="D-2-HYDROXYGLUTARATE DEHYDROGENASE"/>
    <property type="match status" value="1"/>
</dbReference>
<sequence>MTEPRLSESDIAALTACLSEPSRLITNAQTVQRLSRDFYWYSPILKKQLEDKTADVAIQPISVEEIIAVLTYCHQQEIPVTARGAGTGNYGQAIPLNGGVVLDLIKMDAIEEITPDGVVICQPGVRLGVLEAAAREQGFELRCYPSTVVKASVGGFLGGGSGGIGSIAHGGLRDFQTVRAIEVVTMEATPRVVLHEGTAVHDVMHSWGTNGIITRIWLALTPAVEWAQCVVAFPTFDEAFTFSETIAVPEAWTKRLITTFEWPIPSCFSPIAQVTRDGKSLIFFMIAAAHLEALQTAAVEAGGEITLAAPYTGLRTLPLLSDYTWNHTTLWAIKQDSAFTYLQCGFNPATVRDQFAQLKANFGDEILFHIEWMKTGTGTIIPGSIPLVRYTTEERLNEMIDFCRSIGVSVANPHVNNVEGGGRYREDNVQLQTKYKYDPKGLLNPGKMTTFQRTQSEEPTTA</sequence>
<dbReference type="GO" id="GO:0071949">
    <property type="term" value="F:FAD binding"/>
    <property type="evidence" value="ECO:0007669"/>
    <property type="project" value="InterPro"/>
</dbReference>
<keyword evidence="5" id="KW-1185">Reference proteome</keyword>
<gene>
    <name evidence="4" type="ORF">HDF16_002389</name>
</gene>
<keyword evidence="2" id="KW-0274">FAD</keyword>
<dbReference type="Proteomes" id="UP000540989">
    <property type="component" value="Unassembled WGS sequence"/>
</dbReference>
<evidence type="ECO:0000259" key="3">
    <source>
        <dbReference type="PROSITE" id="PS51387"/>
    </source>
</evidence>
<dbReference type="PROSITE" id="PS51387">
    <property type="entry name" value="FAD_PCMH"/>
    <property type="match status" value="1"/>
</dbReference>
<dbReference type="GO" id="GO:1903457">
    <property type="term" value="P:lactate catabolic process"/>
    <property type="evidence" value="ECO:0007669"/>
    <property type="project" value="TreeGrafter"/>
</dbReference>
<dbReference type="SUPFAM" id="SSF55103">
    <property type="entry name" value="FAD-linked oxidases, C-terminal domain"/>
    <property type="match status" value="2"/>
</dbReference>
<accession>A0A7W7ZD56</accession>
<dbReference type="InterPro" id="IPR036318">
    <property type="entry name" value="FAD-bd_PCMH-like_sf"/>
</dbReference>
<proteinExistence type="predicted"/>
<name>A0A7W7ZD56_9BACT</name>
<evidence type="ECO:0000313" key="5">
    <source>
        <dbReference type="Proteomes" id="UP000540989"/>
    </source>
</evidence>
<dbReference type="RefSeq" id="WP_184216740.1">
    <property type="nucleotide sequence ID" value="NZ_JACHIP010000003.1"/>
</dbReference>
<dbReference type="InterPro" id="IPR016164">
    <property type="entry name" value="FAD-linked_Oxase-like_C"/>
</dbReference>
<dbReference type="PANTHER" id="PTHR11748">
    <property type="entry name" value="D-LACTATE DEHYDROGENASE"/>
    <property type="match status" value="1"/>
</dbReference>
<protein>
    <recommendedName>
        <fullName evidence="3">FAD-binding PCMH-type domain-containing protein</fullName>
    </recommendedName>
</protein>
<feature type="domain" description="FAD-binding PCMH-type" evidence="3">
    <location>
        <begin position="49"/>
        <end position="223"/>
    </location>
</feature>
<dbReference type="InterPro" id="IPR016166">
    <property type="entry name" value="FAD-bd_PCMH"/>
</dbReference>
<dbReference type="GO" id="GO:0008720">
    <property type="term" value="F:D-lactate dehydrogenase (NAD+) activity"/>
    <property type="evidence" value="ECO:0007669"/>
    <property type="project" value="TreeGrafter"/>
</dbReference>
<organism evidence="4 5">
    <name type="scientific">Granulicella aggregans</name>
    <dbReference type="NCBI Taxonomy" id="474949"/>
    <lineage>
        <taxon>Bacteria</taxon>
        <taxon>Pseudomonadati</taxon>
        <taxon>Acidobacteriota</taxon>
        <taxon>Terriglobia</taxon>
        <taxon>Terriglobales</taxon>
        <taxon>Acidobacteriaceae</taxon>
        <taxon>Granulicella</taxon>
    </lineage>
</organism>
<evidence type="ECO:0000313" key="4">
    <source>
        <dbReference type="EMBL" id="MBB5057683.1"/>
    </source>
</evidence>
<dbReference type="Pfam" id="PF01565">
    <property type="entry name" value="FAD_binding_4"/>
    <property type="match status" value="1"/>
</dbReference>
<dbReference type="Gene3D" id="3.30.465.10">
    <property type="match status" value="1"/>
</dbReference>
<comment type="caution">
    <text evidence="4">The sequence shown here is derived from an EMBL/GenBank/DDBJ whole genome shotgun (WGS) entry which is preliminary data.</text>
</comment>
<evidence type="ECO:0000256" key="1">
    <source>
        <dbReference type="ARBA" id="ARBA00022630"/>
    </source>
</evidence>
<dbReference type="InterPro" id="IPR016169">
    <property type="entry name" value="FAD-bd_PCMH_sub2"/>
</dbReference>
<dbReference type="AlphaFoldDB" id="A0A7W7ZD56"/>
<dbReference type="GO" id="GO:0004458">
    <property type="term" value="F:D-lactate dehydrogenase (cytochrome) activity"/>
    <property type="evidence" value="ECO:0007669"/>
    <property type="project" value="TreeGrafter"/>
</dbReference>
<keyword evidence="1" id="KW-0285">Flavoprotein</keyword>